<dbReference type="AlphaFoldDB" id="A0A401JGP7"/>
<keyword evidence="2" id="KW-1185">Reference proteome</keyword>
<comment type="caution">
    <text evidence="1">The sequence shown here is derived from an EMBL/GenBank/DDBJ whole genome shotgun (WGS) entry which is preliminary data.</text>
</comment>
<accession>A0A401JGP7</accession>
<reference evidence="1 2" key="1">
    <citation type="journal article" date="2019" name="Front. Microbiol.">
        <title>Genomes of Neutrophilic Sulfur-Oxidizing Chemolithoautotrophs Representing 9 Proteobacterial Species From 8 Genera.</title>
        <authorList>
            <person name="Watanabe T."/>
            <person name="Kojima H."/>
            <person name="Umezawa K."/>
            <person name="Hori C."/>
            <person name="Takasuka T.E."/>
            <person name="Kato Y."/>
            <person name="Fukui M."/>
        </authorList>
    </citation>
    <scope>NUCLEOTIDE SEQUENCE [LARGE SCALE GENOMIC DNA]</scope>
    <source>
        <strain evidence="1 2">TTN</strain>
    </source>
</reference>
<gene>
    <name evidence="1" type="ORF">SFMTTN_2634</name>
</gene>
<organism evidence="1 2">
    <name type="scientific">Sulfuriferula multivorans</name>
    <dbReference type="NCBI Taxonomy" id="1559896"/>
    <lineage>
        <taxon>Bacteria</taxon>
        <taxon>Pseudomonadati</taxon>
        <taxon>Pseudomonadota</taxon>
        <taxon>Betaproteobacteria</taxon>
        <taxon>Nitrosomonadales</taxon>
        <taxon>Sulfuricellaceae</taxon>
        <taxon>Sulfuriferula</taxon>
    </lineage>
</organism>
<name>A0A401JGP7_9PROT</name>
<evidence type="ECO:0000313" key="2">
    <source>
        <dbReference type="Proteomes" id="UP000286806"/>
    </source>
</evidence>
<evidence type="ECO:0000313" key="1">
    <source>
        <dbReference type="EMBL" id="GBL46809.1"/>
    </source>
</evidence>
<dbReference type="Proteomes" id="UP000286806">
    <property type="component" value="Unassembled WGS sequence"/>
</dbReference>
<protein>
    <submittedName>
        <fullName evidence="1">Uncharacterized protein</fullName>
    </submittedName>
</protein>
<sequence>MVYSMTKPLFKICNQFMLVYDPYPVPEYSLKLNTISG</sequence>
<dbReference type="EMBL" id="BGOW01000027">
    <property type="protein sequence ID" value="GBL46809.1"/>
    <property type="molecule type" value="Genomic_DNA"/>
</dbReference>
<proteinExistence type="predicted"/>